<comment type="caution">
    <text evidence="3">The sequence shown here is derived from an EMBL/GenBank/DDBJ whole genome shotgun (WGS) entry which is preliminary data.</text>
</comment>
<keyword evidence="1" id="KW-0732">Signal</keyword>
<reference evidence="4 5" key="1">
    <citation type="submission" date="2020-04" db="EMBL/GenBank/DDBJ databases">
        <title>Perkinsus olseni comparative genomics.</title>
        <authorList>
            <person name="Bogema D.R."/>
        </authorList>
    </citation>
    <scope>NUCLEOTIDE SEQUENCE [LARGE SCALE GENOMIC DNA]</scope>
    <source>
        <strain evidence="3">ATCC PRA-205</strain>
        <strain evidence="2 4">ATCC PRA-207</strain>
    </source>
</reference>
<dbReference type="Proteomes" id="UP000574390">
    <property type="component" value="Unassembled WGS sequence"/>
</dbReference>
<accession>A0A7J6SEZ4</accession>
<gene>
    <name evidence="3" type="ORF">FOZ62_004589</name>
    <name evidence="2" type="ORF">FOZ63_026131</name>
</gene>
<dbReference type="EMBL" id="JABANO010030371">
    <property type="protein sequence ID" value="KAF4711988.1"/>
    <property type="molecule type" value="Genomic_DNA"/>
</dbReference>
<organism evidence="3 5">
    <name type="scientific">Perkinsus olseni</name>
    <name type="common">Perkinsus atlanticus</name>
    <dbReference type="NCBI Taxonomy" id="32597"/>
    <lineage>
        <taxon>Eukaryota</taxon>
        <taxon>Sar</taxon>
        <taxon>Alveolata</taxon>
        <taxon>Perkinsozoa</taxon>
        <taxon>Perkinsea</taxon>
        <taxon>Perkinsida</taxon>
        <taxon>Perkinsidae</taxon>
        <taxon>Perkinsus</taxon>
    </lineage>
</organism>
<evidence type="ECO:0000313" key="2">
    <source>
        <dbReference type="EMBL" id="KAF4711988.1"/>
    </source>
</evidence>
<dbReference type="AlphaFoldDB" id="A0A7J6SEZ4"/>
<proteinExistence type="predicted"/>
<dbReference type="Proteomes" id="UP000553632">
    <property type="component" value="Unassembled WGS sequence"/>
</dbReference>
<name>A0A7J6SEZ4_PEROL</name>
<protein>
    <submittedName>
        <fullName evidence="3">Uncharacterized protein</fullName>
    </submittedName>
</protein>
<evidence type="ECO:0000313" key="3">
    <source>
        <dbReference type="EMBL" id="KAF4730700.1"/>
    </source>
</evidence>
<evidence type="ECO:0000313" key="5">
    <source>
        <dbReference type="Proteomes" id="UP000574390"/>
    </source>
</evidence>
<keyword evidence="4" id="KW-1185">Reference proteome</keyword>
<feature type="signal peptide" evidence="1">
    <location>
        <begin position="1"/>
        <end position="16"/>
    </location>
</feature>
<feature type="chain" id="PRO_5036205758" evidence="1">
    <location>
        <begin position="17"/>
        <end position="103"/>
    </location>
</feature>
<sequence length="103" mass="11216">MHLSLFLALVLQHVSGEDDNLRFQNPPALAVHGTGATTSQDPYCKPTGQCQLDYGHVEGCTCPNGIEPVYTLFYASCPSSSRCRPVDFGESTSKVIDTCLYDQ</sequence>
<dbReference type="EMBL" id="JABANM010015657">
    <property type="protein sequence ID" value="KAF4730700.1"/>
    <property type="molecule type" value="Genomic_DNA"/>
</dbReference>
<evidence type="ECO:0000256" key="1">
    <source>
        <dbReference type="SAM" id="SignalP"/>
    </source>
</evidence>
<evidence type="ECO:0000313" key="4">
    <source>
        <dbReference type="Proteomes" id="UP000553632"/>
    </source>
</evidence>